<gene>
    <name evidence="8" type="primary">cbiA</name>
    <name evidence="11" type="ordered locus">Plut_0034</name>
</gene>
<dbReference type="NCBIfam" id="NF002204">
    <property type="entry name" value="PRK01077.1"/>
    <property type="match status" value="1"/>
</dbReference>
<dbReference type="KEGG" id="plt:Plut_0034"/>
<dbReference type="Gene3D" id="3.40.50.300">
    <property type="entry name" value="P-loop containing nucleotide triphosphate hydrolases"/>
    <property type="match status" value="1"/>
</dbReference>
<keyword evidence="7 8" id="KW-0315">Glutamine amidotransferase</keyword>
<dbReference type="EMBL" id="CP000096">
    <property type="protein sequence ID" value="ABB22924.1"/>
    <property type="molecule type" value="Genomic_DNA"/>
</dbReference>
<dbReference type="GO" id="GO:0042242">
    <property type="term" value="F:cobyrinic acid a,c-diamide synthase activity"/>
    <property type="evidence" value="ECO:0007669"/>
    <property type="project" value="UniProtKB-UniRule"/>
</dbReference>
<dbReference type="InterPro" id="IPR029062">
    <property type="entry name" value="Class_I_gatase-like"/>
</dbReference>
<dbReference type="HAMAP" id="MF_00027">
    <property type="entry name" value="CobB_CbiA"/>
    <property type="match status" value="1"/>
</dbReference>
<comment type="function">
    <text evidence="8">Catalyzes the ATP-dependent amidation of the two carboxylate groups at positions a and c of cobyrinate, using either L-glutamine or ammonia as the nitrogen source.</text>
</comment>
<feature type="active site" description="Nucleophile" evidence="8">
    <location>
        <position position="343"/>
    </location>
</feature>
<protein>
    <recommendedName>
        <fullName evidence="8">Cobyrinate a,c-diamide synthase</fullName>
        <ecNumber evidence="8">6.3.5.11</ecNumber>
    </recommendedName>
    <alternativeName>
        <fullName evidence="8">Cobyrinic acid a,c-diamide synthetase</fullName>
    </alternativeName>
</protein>
<dbReference type="Gene3D" id="3.40.50.880">
    <property type="match status" value="1"/>
</dbReference>
<comment type="miscellaneous">
    <text evidence="8">The a and c carboxylates of cobyrinate are activated for nucleophilic attack via formation of a phosphorylated intermediate by ATP. CbiA catalyzes first the amidation of the c-carboxylate, and then that of the a-carboxylate.</text>
</comment>
<dbReference type="InterPro" id="IPR011698">
    <property type="entry name" value="GATase_3"/>
</dbReference>
<organism evidence="11 12">
    <name type="scientific">Chlorobium luteolum (strain DSM 273 / BCRC 81028 / 2530)</name>
    <name type="common">Pelodictyon luteolum</name>
    <dbReference type="NCBI Taxonomy" id="319225"/>
    <lineage>
        <taxon>Bacteria</taxon>
        <taxon>Pseudomonadati</taxon>
        <taxon>Chlorobiota</taxon>
        <taxon>Chlorobiia</taxon>
        <taxon>Chlorobiales</taxon>
        <taxon>Chlorobiaceae</taxon>
        <taxon>Chlorobium/Pelodictyon group</taxon>
        <taxon>Pelodictyon</taxon>
    </lineage>
</organism>
<dbReference type="Pfam" id="PF07685">
    <property type="entry name" value="GATase_3"/>
    <property type="match status" value="1"/>
</dbReference>
<feature type="domain" description="CobB/CobQ-like glutamine amidotransferase" evidence="10">
    <location>
        <begin position="261"/>
        <end position="449"/>
    </location>
</feature>
<dbReference type="PANTHER" id="PTHR43873">
    <property type="entry name" value="COBYRINATE A,C-DIAMIDE SYNTHASE"/>
    <property type="match status" value="1"/>
</dbReference>
<evidence type="ECO:0000259" key="9">
    <source>
        <dbReference type="Pfam" id="PF01656"/>
    </source>
</evidence>
<dbReference type="InterPro" id="IPR004484">
    <property type="entry name" value="CbiA/CobB_synth"/>
</dbReference>
<sequence>MPVKKNEAVIGRLMVSAPGKSSGKTTITLALTHALSAAGDRVMCFKKGPDYIDPAWHRLAGAEESHNLDPWMMGEDGCLQSFSRYALRGSAALNLIEGNHGLHDGISLDGSDSSAGLASMLKAPVLLVVDALSAGRGIAAIVMGMQQMEPHADIRGVVLNRVRTKRQGEKQRLAIERYCKVPVLGAIPVDERLVIPERHLGLTTVDESGEGAEAAIRGASETVAAHCDMEAIRNIFFSASPVPLEDMPEAEAGIPLSGRARIGVFRDKAFCFYYPENLEALRDRGAELVFIDSMKDKKLPALDGLYLGGGFPESFIDEIAANRTLCDSVRHAVESGMPLYAECGGLIYLSSGATWNGKRHQLAGVLPLEIDFQKHPAGHGYLELKSLHCSPWFSESERVRAHEFHYSKAVAINGRPQWQFDVVRGTGISGDYDGILQGNLLASYAHIHAVATPGWAETFVSLSALFRSSSRSCTTTSA</sequence>
<dbReference type="RefSeq" id="WP_011356800.1">
    <property type="nucleotide sequence ID" value="NC_007512.1"/>
</dbReference>
<dbReference type="AlphaFoldDB" id="Q3B6V7"/>
<comment type="catalytic activity">
    <reaction evidence="8">
        <text>cob(II)yrinate + 2 L-glutamine + 2 ATP + 2 H2O = cob(II)yrinate a,c diamide + 2 L-glutamate + 2 ADP + 2 phosphate + 2 H(+)</text>
        <dbReference type="Rhea" id="RHEA:26289"/>
        <dbReference type="ChEBI" id="CHEBI:15377"/>
        <dbReference type="ChEBI" id="CHEBI:15378"/>
        <dbReference type="ChEBI" id="CHEBI:29985"/>
        <dbReference type="ChEBI" id="CHEBI:30616"/>
        <dbReference type="ChEBI" id="CHEBI:43474"/>
        <dbReference type="ChEBI" id="CHEBI:58359"/>
        <dbReference type="ChEBI" id="CHEBI:58537"/>
        <dbReference type="ChEBI" id="CHEBI:58894"/>
        <dbReference type="ChEBI" id="CHEBI:456216"/>
        <dbReference type="EC" id="6.3.5.11"/>
    </reaction>
</comment>
<comment type="pathway">
    <text evidence="8">Cofactor biosynthesis; adenosylcobalamin biosynthesis; cob(II)yrinate a,c-diamide from sirohydrochlorin (anaerobic route): step 10/10.</text>
</comment>
<keyword evidence="6 8" id="KW-0460">Magnesium</keyword>
<proteinExistence type="inferred from homology"/>
<dbReference type="SUPFAM" id="SSF52317">
    <property type="entry name" value="Class I glutamine amidotransferase-like"/>
    <property type="match status" value="1"/>
</dbReference>
<comment type="domain">
    <text evidence="8">Comprises of two domains. The C-terminal domain contains the binding site for glutamine and catalyzes the hydrolysis of this substrate to glutamate and ammonia. The N-terminal domain is anticipated to bind ATP and cobyrinate and catalyzes the ultimate synthesis of the diamide product. The ammonia produced via the glutaminase domain is probably translocated to the adjacent domain via a molecular tunnel, where it reacts with an activated intermediate.</text>
</comment>
<evidence type="ECO:0000256" key="7">
    <source>
        <dbReference type="ARBA" id="ARBA00022962"/>
    </source>
</evidence>
<dbReference type="PANTHER" id="PTHR43873:SF1">
    <property type="entry name" value="COBYRINATE A,C-DIAMIDE SYNTHASE"/>
    <property type="match status" value="1"/>
</dbReference>
<dbReference type="HOGENOM" id="CLU_022752_2_1_10"/>
<keyword evidence="4 8" id="KW-0547">Nucleotide-binding</keyword>
<evidence type="ECO:0000256" key="6">
    <source>
        <dbReference type="ARBA" id="ARBA00022842"/>
    </source>
</evidence>
<evidence type="ECO:0000256" key="8">
    <source>
        <dbReference type="HAMAP-Rule" id="MF_00027"/>
    </source>
</evidence>
<feature type="site" description="Increases nucleophilicity of active site Cys" evidence="8">
    <location>
        <position position="446"/>
    </location>
</feature>
<dbReference type="InterPro" id="IPR002586">
    <property type="entry name" value="CobQ/CobB/MinD/ParA_Nub-bd_dom"/>
</dbReference>
<dbReference type="CDD" id="cd03130">
    <property type="entry name" value="GATase1_CobB"/>
    <property type="match status" value="1"/>
</dbReference>
<dbReference type="EC" id="6.3.5.11" evidence="8"/>
<dbReference type="NCBIfam" id="TIGR00379">
    <property type="entry name" value="cobB"/>
    <property type="match status" value="1"/>
</dbReference>
<dbReference type="UniPathway" id="UPA00148">
    <property type="reaction ID" value="UER00231"/>
</dbReference>
<dbReference type="GO" id="GO:0005524">
    <property type="term" value="F:ATP binding"/>
    <property type="evidence" value="ECO:0007669"/>
    <property type="project" value="UniProtKB-UniRule"/>
</dbReference>
<feature type="domain" description="CobQ/CobB/MinD/ParA nucleotide binding" evidence="9">
    <location>
        <begin position="21"/>
        <end position="199"/>
    </location>
</feature>
<evidence type="ECO:0000256" key="2">
    <source>
        <dbReference type="ARBA" id="ARBA00022573"/>
    </source>
</evidence>
<dbReference type="Proteomes" id="UP000002709">
    <property type="component" value="Chromosome"/>
</dbReference>
<keyword evidence="3 8" id="KW-0436">Ligase</keyword>
<keyword evidence="5 8" id="KW-0067">ATP-binding</keyword>
<accession>Q3B6V7</accession>
<comment type="similarity">
    <text evidence="8">Belongs to the CobB/CbiA family.</text>
</comment>
<keyword evidence="2 8" id="KW-0169">Cobalamin biosynthesis</keyword>
<evidence type="ECO:0000256" key="1">
    <source>
        <dbReference type="ARBA" id="ARBA00001946"/>
    </source>
</evidence>
<evidence type="ECO:0000259" key="10">
    <source>
        <dbReference type="Pfam" id="PF07685"/>
    </source>
</evidence>
<reference evidence="12" key="1">
    <citation type="submission" date="2005-08" db="EMBL/GenBank/DDBJ databases">
        <title>Complete sequence of Pelodictyon luteolum DSM 273.</title>
        <authorList>
            <consortium name="US DOE Joint Genome Institute"/>
            <person name="Copeland A."/>
            <person name="Lucas S."/>
            <person name="Lapidus A."/>
            <person name="Barry K."/>
            <person name="Detter J.C."/>
            <person name="Glavina T."/>
            <person name="Hammon N."/>
            <person name="Israni S."/>
            <person name="Pitluck S."/>
            <person name="Bryant D."/>
            <person name="Schmutz J."/>
            <person name="Larimer F."/>
            <person name="Land M."/>
            <person name="Kyrpides N."/>
            <person name="Ivanova N."/>
            <person name="Richardson P."/>
        </authorList>
    </citation>
    <scope>NUCLEOTIDE SEQUENCE [LARGE SCALE GENOMIC DNA]</scope>
    <source>
        <strain evidence="12">DSM 273 / BCRC 81028 / 2530</strain>
    </source>
</reference>
<evidence type="ECO:0000256" key="4">
    <source>
        <dbReference type="ARBA" id="ARBA00022741"/>
    </source>
</evidence>
<dbReference type="GO" id="GO:0009236">
    <property type="term" value="P:cobalamin biosynthetic process"/>
    <property type="evidence" value="ECO:0007669"/>
    <property type="project" value="UniProtKB-UniRule"/>
</dbReference>
<evidence type="ECO:0000313" key="12">
    <source>
        <dbReference type="Proteomes" id="UP000002709"/>
    </source>
</evidence>
<comment type="cofactor">
    <cofactor evidence="1 8">
        <name>Mg(2+)</name>
        <dbReference type="ChEBI" id="CHEBI:18420"/>
    </cofactor>
</comment>
<name>Q3B6V7_CHLL3</name>
<dbReference type="PROSITE" id="PS51274">
    <property type="entry name" value="GATASE_COBBQ"/>
    <property type="match status" value="1"/>
</dbReference>
<dbReference type="eggNOG" id="COG1797">
    <property type="taxonomic scope" value="Bacteria"/>
</dbReference>
<evidence type="ECO:0000256" key="5">
    <source>
        <dbReference type="ARBA" id="ARBA00022840"/>
    </source>
</evidence>
<keyword evidence="12" id="KW-1185">Reference proteome</keyword>
<dbReference type="SUPFAM" id="SSF52540">
    <property type="entry name" value="P-loop containing nucleoside triphosphate hydrolases"/>
    <property type="match status" value="1"/>
</dbReference>
<evidence type="ECO:0000313" key="11">
    <source>
        <dbReference type="EMBL" id="ABB22924.1"/>
    </source>
</evidence>
<dbReference type="STRING" id="319225.Plut_0034"/>
<evidence type="ECO:0000256" key="3">
    <source>
        <dbReference type="ARBA" id="ARBA00022598"/>
    </source>
</evidence>
<dbReference type="Pfam" id="PF01656">
    <property type="entry name" value="CbiA"/>
    <property type="match status" value="1"/>
</dbReference>
<dbReference type="InterPro" id="IPR027417">
    <property type="entry name" value="P-loop_NTPase"/>
</dbReference>